<dbReference type="VEuPathDB" id="PlasmoDB:PRELSG_0209700"/>
<dbReference type="AlphaFoldDB" id="A0A1J1HDQ4"/>
<dbReference type="GeneID" id="39734516"/>
<name>A0A1J1HDQ4_PLARL</name>
<dbReference type="EMBL" id="LN835297">
    <property type="protein sequence ID" value="CRH03072.1"/>
    <property type="molecule type" value="Genomic_DNA"/>
</dbReference>
<dbReference type="Proteomes" id="UP000220158">
    <property type="component" value="Chromosome 2"/>
</dbReference>
<evidence type="ECO:0000313" key="1">
    <source>
        <dbReference type="EMBL" id="CRH03072.1"/>
    </source>
</evidence>
<reference evidence="1 2" key="1">
    <citation type="submission" date="2015-04" db="EMBL/GenBank/DDBJ databases">
        <authorList>
            <consortium name="Pathogen Informatics"/>
        </authorList>
    </citation>
    <scope>NUCLEOTIDE SEQUENCE [LARGE SCALE GENOMIC DNA]</scope>
    <source>
        <strain evidence="1 2">SGS1</strain>
    </source>
</reference>
<sequence length="552" mass="65352">MHSLECFRNKLNLNTLHFFQIGKEAKSKIDDVEVFDDEKEVDEVKKMIYPRIVSYGDFSVDLYKENENYNIEIIELKCNEKYPYHLDHLSLKILKVLMITRTKKVDVSKYFNELCKKHNSCSLSVQLDEERNFVDDKKTIHLKIINDKKKRHRNSNINKLKIFFVCEDLIHHYVIPTKARHVSRYAFSYGKIAYIRCENHKTVRIIKISGKMSNGKFNIISKDEILSYCSQREICKINMLDLYKDHKESDYVFYEVKYACRIPQVCRLCSENSTCELDKIFNKNKDVIQFENNLNNGEDEVFNRLLPKNEDEAETEEEKKKINIKNLEYNPISFDSNHMVSVGNNAYHIYEICKCKKGFLQEGLLCFKNENQDKEIEKENHNDEKKENIILDNKENQREVINEERVNNNNVEVLENENIPDEKNMVNEKINNHNKVDIEDPLNDEKEKINNPEEIQENNNDFINDDNNININEIDEDLSNSKEIPNNSDQIKEDVNFTLEESYNNLKKGSKINTEENLDKTKVEPNSIKMDSFSILNVFQHTLFLLFFVSFF</sequence>
<accession>A0A1J1HDQ4</accession>
<gene>
    <name evidence="1" type="ORF">PRELSG_0209700</name>
</gene>
<evidence type="ECO:0000313" key="2">
    <source>
        <dbReference type="Proteomes" id="UP000220158"/>
    </source>
</evidence>
<protein>
    <submittedName>
        <fullName evidence="1">Uncharacterized protein</fullName>
    </submittedName>
</protein>
<proteinExistence type="predicted"/>
<keyword evidence="2" id="KW-1185">Reference proteome</keyword>
<dbReference type="KEGG" id="prel:PRELSG_0209700"/>
<dbReference type="OrthoDB" id="374963at2759"/>
<organism evidence="1 2">
    <name type="scientific">Plasmodium relictum</name>
    <dbReference type="NCBI Taxonomy" id="85471"/>
    <lineage>
        <taxon>Eukaryota</taxon>
        <taxon>Sar</taxon>
        <taxon>Alveolata</taxon>
        <taxon>Apicomplexa</taxon>
        <taxon>Aconoidasida</taxon>
        <taxon>Haemosporida</taxon>
        <taxon>Plasmodiidae</taxon>
        <taxon>Plasmodium</taxon>
        <taxon>Plasmodium (Haemamoeba)</taxon>
    </lineage>
</organism>
<dbReference type="RefSeq" id="XP_028535559.1">
    <property type="nucleotide sequence ID" value="XM_028679885.1"/>
</dbReference>